<keyword evidence="2" id="KW-1185">Reference proteome</keyword>
<dbReference type="EMBL" id="CALNXK010000159">
    <property type="protein sequence ID" value="CAH3170882.1"/>
    <property type="molecule type" value="Genomic_DNA"/>
</dbReference>
<proteinExistence type="predicted"/>
<sequence>MTYNCRLTALRAINTMQRRFVTTVAKNLHVTFGSSKRVVQFQDGEEVKHLRHHFLRVFSDVLSDQVAPTNVTFQSYDKRFDDYLDLANNTELQENSRIKALIVSKQEDAKNWFPSFWHHYTIPWYFIQTSQPSDLKPHPIIENSPYRLWNIVSNGLIQRSPADPAVVTCMGGFNSDNTVIKARHIAMNYWYLVFEEPGGTLLYITAAGGGQQVTVQTSPSEEAKFEPDFYWGHTVFKSSRYNTLYLGCDENKIATLVPMKETSYPNPQAMFIVNEFNVVLPPDCN</sequence>
<comment type="caution">
    <text evidence="1">The sequence shown here is derived from an EMBL/GenBank/DDBJ whole genome shotgun (WGS) entry which is preliminary data.</text>
</comment>
<organism evidence="1 2">
    <name type="scientific">Porites lobata</name>
    <dbReference type="NCBI Taxonomy" id="104759"/>
    <lineage>
        <taxon>Eukaryota</taxon>
        <taxon>Metazoa</taxon>
        <taxon>Cnidaria</taxon>
        <taxon>Anthozoa</taxon>
        <taxon>Hexacorallia</taxon>
        <taxon>Scleractinia</taxon>
        <taxon>Fungiina</taxon>
        <taxon>Poritidae</taxon>
        <taxon>Porites</taxon>
    </lineage>
</organism>
<protein>
    <submittedName>
        <fullName evidence="1">Uncharacterized protein</fullName>
    </submittedName>
</protein>
<evidence type="ECO:0000313" key="2">
    <source>
        <dbReference type="Proteomes" id="UP001159405"/>
    </source>
</evidence>
<evidence type="ECO:0000313" key="1">
    <source>
        <dbReference type="EMBL" id="CAH3170882.1"/>
    </source>
</evidence>
<dbReference type="Proteomes" id="UP001159405">
    <property type="component" value="Unassembled WGS sequence"/>
</dbReference>
<name>A0ABN8QV66_9CNID</name>
<gene>
    <name evidence="1" type="ORF">PLOB_00011032</name>
</gene>
<reference evidence="1 2" key="1">
    <citation type="submission" date="2022-05" db="EMBL/GenBank/DDBJ databases">
        <authorList>
            <consortium name="Genoscope - CEA"/>
            <person name="William W."/>
        </authorList>
    </citation>
    <scope>NUCLEOTIDE SEQUENCE [LARGE SCALE GENOMIC DNA]</scope>
</reference>
<accession>A0ABN8QV66</accession>